<evidence type="ECO:0000313" key="1">
    <source>
        <dbReference type="EMBL" id="RKF12712.1"/>
    </source>
</evidence>
<dbReference type="RefSeq" id="WP_121168864.1">
    <property type="nucleotide sequence ID" value="NZ_RAPE01000006.1"/>
</dbReference>
<name>A0A3A8AQQ0_9RHOB</name>
<sequence>MTDDKTSKEGDKEFPEIGDELSRNEIMAVLANEGYPAGGRKGWLKEVLTHLAAKEGRVSGDERDELVAEIREVLDENVSGDPKADDSL</sequence>
<dbReference type="EMBL" id="RAPE01000006">
    <property type="protein sequence ID" value="RKF12712.1"/>
    <property type="molecule type" value="Genomic_DNA"/>
</dbReference>
<reference evidence="1 2" key="1">
    <citation type="submission" date="2018-09" db="EMBL/GenBank/DDBJ databases">
        <title>Roseovarius spongiae sp. nov., isolated from a marine sponge.</title>
        <authorList>
            <person name="Zhuang L."/>
            <person name="Luo L."/>
        </authorList>
    </citation>
    <scope>NUCLEOTIDE SEQUENCE [LARGE SCALE GENOMIC DNA]</scope>
    <source>
        <strain evidence="1 2">HN-E21</strain>
    </source>
</reference>
<accession>A0A3A8AQQ0</accession>
<dbReference type="AlphaFoldDB" id="A0A3A8AQQ0"/>
<protein>
    <submittedName>
        <fullName evidence="1">Uncharacterized protein</fullName>
    </submittedName>
</protein>
<gene>
    <name evidence="1" type="ORF">D6850_17295</name>
</gene>
<keyword evidence="2" id="KW-1185">Reference proteome</keyword>
<organism evidence="1 2">
    <name type="scientific">Roseovarius spongiae</name>
    <dbReference type="NCBI Taxonomy" id="2320272"/>
    <lineage>
        <taxon>Bacteria</taxon>
        <taxon>Pseudomonadati</taxon>
        <taxon>Pseudomonadota</taxon>
        <taxon>Alphaproteobacteria</taxon>
        <taxon>Rhodobacterales</taxon>
        <taxon>Roseobacteraceae</taxon>
        <taxon>Roseovarius</taxon>
    </lineage>
</organism>
<dbReference type="Proteomes" id="UP000281128">
    <property type="component" value="Unassembled WGS sequence"/>
</dbReference>
<proteinExistence type="predicted"/>
<evidence type="ECO:0000313" key="2">
    <source>
        <dbReference type="Proteomes" id="UP000281128"/>
    </source>
</evidence>
<comment type="caution">
    <text evidence="1">The sequence shown here is derived from an EMBL/GenBank/DDBJ whole genome shotgun (WGS) entry which is preliminary data.</text>
</comment>
<dbReference type="OrthoDB" id="7726696at2"/>